<feature type="region of interest" description="Disordered" evidence="1">
    <location>
        <begin position="51"/>
        <end position="102"/>
    </location>
</feature>
<dbReference type="AlphaFoldDB" id="A0A8T1WAV5"/>
<comment type="caution">
    <text evidence="2">The sequence shown here is derived from an EMBL/GenBank/DDBJ whole genome shotgun (WGS) entry which is preliminary data.</text>
</comment>
<reference evidence="2" key="1">
    <citation type="submission" date="2021-02" db="EMBL/GenBank/DDBJ databases">
        <authorList>
            <person name="Palmer J.M."/>
        </authorList>
    </citation>
    <scope>NUCLEOTIDE SEQUENCE</scope>
    <source>
        <strain evidence="2">SCRP734</strain>
    </source>
</reference>
<protein>
    <submittedName>
        <fullName evidence="2">Transportin-3</fullName>
    </submittedName>
</protein>
<organism evidence="2 3">
    <name type="scientific">Phytophthora pseudosyringae</name>
    <dbReference type="NCBI Taxonomy" id="221518"/>
    <lineage>
        <taxon>Eukaryota</taxon>
        <taxon>Sar</taxon>
        <taxon>Stramenopiles</taxon>
        <taxon>Oomycota</taxon>
        <taxon>Peronosporomycetes</taxon>
        <taxon>Peronosporales</taxon>
        <taxon>Peronosporaceae</taxon>
        <taxon>Phytophthora</taxon>
    </lineage>
</organism>
<evidence type="ECO:0000313" key="2">
    <source>
        <dbReference type="EMBL" id="KAG7389300.1"/>
    </source>
</evidence>
<accession>A0A8T1WAV5</accession>
<keyword evidence="3" id="KW-1185">Reference proteome</keyword>
<name>A0A8T1WAV5_9STRA</name>
<dbReference type="EMBL" id="JAGDFM010000046">
    <property type="protein sequence ID" value="KAG7389300.1"/>
    <property type="molecule type" value="Genomic_DNA"/>
</dbReference>
<feature type="compositionally biased region" description="Low complexity" evidence="1">
    <location>
        <begin position="51"/>
        <end position="80"/>
    </location>
</feature>
<sequence>MSYLGGESTSSGSVGDADFDVNLLSGFLFQCDGMPKLMDDDLDLQASTTATAASTDGTGSSDDADASPDSSVSALASQSPETGKTSDRKAKRRAQVAVSARRHRYRKKHEMLDLRKEVADLTDQLHSLRSKHKLLRPDGAVAEAEECTMAQRHKRRQVEKVNEQLRRALVMQRRFFASMQGLVLNSPITNAELNMSSLLHTFTHLGRSAYARRRDYLAMCTDLKADLAVQILVRETEGMNFAGPPAIITRSVPTRKAQQQIVTTVAVYAFDFLDLKTVFVSACSAVLGCGTDWPQYTTLSWNGEVLAKPQGNVSYSKSDTSYQSTVTLAQKVSVESRSLVFYRMSDSYGVLVWDFVDQDDLYPVKPETTIKRDLIGAAMVRRELCHDGVERVVYRSICTKLHSFSLPATAPEVANYLEKSEEGAKACGDTVFSYIRDHASEAAGMVSV</sequence>
<feature type="compositionally biased region" description="Basic residues" evidence="1">
    <location>
        <begin position="89"/>
        <end position="102"/>
    </location>
</feature>
<dbReference type="OrthoDB" id="111212at2759"/>
<dbReference type="Proteomes" id="UP000694044">
    <property type="component" value="Unassembled WGS sequence"/>
</dbReference>
<gene>
    <name evidence="2" type="primary">TNPO3_5</name>
    <name evidence="2" type="ORF">PHYPSEUDO_010635</name>
</gene>
<evidence type="ECO:0000313" key="3">
    <source>
        <dbReference type="Proteomes" id="UP000694044"/>
    </source>
</evidence>
<dbReference type="CDD" id="cd14686">
    <property type="entry name" value="bZIP"/>
    <property type="match status" value="1"/>
</dbReference>
<evidence type="ECO:0000256" key="1">
    <source>
        <dbReference type="SAM" id="MobiDB-lite"/>
    </source>
</evidence>
<proteinExistence type="predicted"/>